<protein>
    <recommendedName>
        <fullName evidence="3">DUF2993 domain-containing protein</fullName>
    </recommendedName>
</protein>
<evidence type="ECO:0008006" key="3">
    <source>
        <dbReference type="Google" id="ProtNLM"/>
    </source>
</evidence>
<sequence>MSTGGGDQRGRRMRAIVAVVGISALLLVALGAAIGSLNRDVYSAGGFVRQYLNALARHDTTGALSLPGVTPTNEQFAAAGLPTDLPKTLLRDSVLGELENIQLVGDTETAPGIHTVSYSFTLGDVPSNMSFSVKRTGTFAGPFTSWRFETSPIGVLQVDVKHQSIFTVNGLSLDTRTQADPAAPRAFSNQASYLAFAPNLYTIAHESVLLTSPEQNVPVTSSGVTEVTVDTEPTKNFVLQVQKEVDTFLDACATQQVLQPSDCPFGVVIDDRIKGLPAWSIADYPAVTLSAGESAFEMPDTTGQAHIVVDVQSLFDGEMTTRDEDVPFAIGLTVAIRGDGSIAIQLH</sequence>
<dbReference type="EMBL" id="BAABCN010000004">
    <property type="protein sequence ID" value="GAA3878329.1"/>
    <property type="molecule type" value="Genomic_DNA"/>
</dbReference>
<reference evidence="2" key="1">
    <citation type="journal article" date="2019" name="Int. J. Syst. Evol. Microbiol.">
        <title>The Global Catalogue of Microorganisms (GCM) 10K type strain sequencing project: providing services to taxonomists for standard genome sequencing and annotation.</title>
        <authorList>
            <consortium name="The Broad Institute Genomics Platform"/>
            <consortium name="The Broad Institute Genome Sequencing Center for Infectious Disease"/>
            <person name="Wu L."/>
            <person name="Ma J."/>
        </authorList>
    </citation>
    <scope>NUCLEOTIDE SEQUENCE [LARGE SCALE GENOMIC DNA]</scope>
    <source>
        <strain evidence="2">JCM 17021</strain>
    </source>
</reference>
<name>A0ABP7KHW7_9MICO</name>
<evidence type="ECO:0000313" key="2">
    <source>
        <dbReference type="Proteomes" id="UP001501803"/>
    </source>
</evidence>
<organism evidence="1 2">
    <name type="scientific">Leifsonia kafniensis</name>
    <dbReference type="NCBI Taxonomy" id="475957"/>
    <lineage>
        <taxon>Bacteria</taxon>
        <taxon>Bacillati</taxon>
        <taxon>Actinomycetota</taxon>
        <taxon>Actinomycetes</taxon>
        <taxon>Micrococcales</taxon>
        <taxon>Microbacteriaceae</taxon>
        <taxon>Leifsonia</taxon>
    </lineage>
</organism>
<gene>
    <name evidence="1" type="ORF">GCM10022381_20920</name>
</gene>
<keyword evidence="2" id="KW-1185">Reference proteome</keyword>
<dbReference type="RefSeq" id="WP_345065910.1">
    <property type="nucleotide sequence ID" value="NZ_BAABCN010000004.1"/>
</dbReference>
<accession>A0ABP7KHW7</accession>
<evidence type="ECO:0000313" key="1">
    <source>
        <dbReference type="EMBL" id="GAA3878329.1"/>
    </source>
</evidence>
<comment type="caution">
    <text evidence="1">The sequence shown here is derived from an EMBL/GenBank/DDBJ whole genome shotgun (WGS) entry which is preliminary data.</text>
</comment>
<proteinExistence type="predicted"/>
<dbReference type="Proteomes" id="UP001501803">
    <property type="component" value="Unassembled WGS sequence"/>
</dbReference>